<gene>
    <name evidence="1" type="ORF">EDC44_1511</name>
</gene>
<name>A0A4R2SIR7_9PAST</name>
<evidence type="ECO:0000313" key="2">
    <source>
        <dbReference type="Proteomes" id="UP000295763"/>
    </source>
</evidence>
<accession>A0A4R2SIR7</accession>
<dbReference type="EMBL" id="SLYB01000051">
    <property type="protein sequence ID" value="TCP88655.1"/>
    <property type="molecule type" value="Genomic_DNA"/>
</dbReference>
<dbReference type="Proteomes" id="UP000295763">
    <property type="component" value="Unassembled WGS sequence"/>
</dbReference>
<protein>
    <recommendedName>
        <fullName evidence="3">SH3 domain-containing protein</fullName>
    </recommendedName>
</protein>
<reference evidence="1 2" key="1">
    <citation type="submission" date="2019-03" db="EMBL/GenBank/DDBJ databases">
        <title>Genomic Encyclopedia of Type Strains, Phase IV (KMG-IV): sequencing the most valuable type-strain genomes for metagenomic binning, comparative biology and taxonomic classification.</title>
        <authorList>
            <person name="Goeker M."/>
        </authorList>
    </citation>
    <scope>NUCLEOTIDE SEQUENCE [LARGE SCALE GENOMIC DNA]</scope>
    <source>
        <strain evidence="1 2">DSM 28404</strain>
    </source>
</reference>
<evidence type="ECO:0008006" key="3">
    <source>
        <dbReference type="Google" id="ProtNLM"/>
    </source>
</evidence>
<keyword evidence="2" id="KW-1185">Reference proteome</keyword>
<organism evidence="1 2">
    <name type="scientific">Cricetibacter osteomyelitidis</name>
    <dbReference type="NCBI Taxonomy" id="1521931"/>
    <lineage>
        <taxon>Bacteria</taxon>
        <taxon>Pseudomonadati</taxon>
        <taxon>Pseudomonadota</taxon>
        <taxon>Gammaproteobacteria</taxon>
        <taxon>Pasteurellales</taxon>
        <taxon>Pasteurellaceae</taxon>
        <taxon>Cricetibacter</taxon>
    </lineage>
</organism>
<dbReference type="AlphaFoldDB" id="A0A4R2SIR7"/>
<dbReference type="RefSeq" id="WP_207896769.1">
    <property type="nucleotide sequence ID" value="NZ_SLYB01000051.1"/>
</dbReference>
<evidence type="ECO:0000313" key="1">
    <source>
        <dbReference type="EMBL" id="TCP88655.1"/>
    </source>
</evidence>
<comment type="caution">
    <text evidence="1">The sequence shown here is derived from an EMBL/GenBank/DDBJ whole genome shotgun (WGS) entry which is preliminary data.</text>
</comment>
<sequence>MALRLTTYFIFTILSFNSYAQISIIDNNIYLSGNKIDSPLHPNIVGSNLFAYEDMVVISNSYTASSTTKTEVNYFFNSLTEKLQRVEWINYSTAYDRYYGYVINFSNGEKILNIDDDYIDRLESEFGFKDYSFKKKKEKLILMIDFLDGKLNFETYDNKSAVIVNYNIDYNGGINNRYEVCEFTDLRTSSMACKQIGFVNSKSILYSKSDVKYKSKMYLVKDDQVAILNEQADKQGQKWYFINYKGKKDVNMWIKAEDVDLKEK</sequence>
<proteinExistence type="predicted"/>